<dbReference type="EMBL" id="GISG01230653">
    <property type="protein sequence ID" value="MBA4666157.1"/>
    <property type="molecule type" value="Transcribed_RNA"/>
</dbReference>
<organism evidence="1">
    <name type="scientific">Opuntia streptacantha</name>
    <name type="common">Prickly pear cactus</name>
    <name type="synonym">Opuntia cardona</name>
    <dbReference type="NCBI Taxonomy" id="393608"/>
    <lineage>
        <taxon>Eukaryota</taxon>
        <taxon>Viridiplantae</taxon>
        <taxon>Streptophyta</taxon>
        <taxon>Embryophyta</taxon>
        <taxon>Tracheophyta</taxon>
        <taxon>Spermatophyta</taxon>
        <taxon>Magnoliopsida</taxon>
        <taxon>eudicotyledons</taxon>
        <taxon>Gunneridae</taxon>
        <taxon>Pentapetalae</taxon>
        <taxon>Caryophyllales</taxon>
        <taxon>Cactineae</taxon>
        <taxon>Cactaceae</taxon>
        <taxon>Opuntioideae</taxon>
        <taxon>Opuntia</taxon>
    </lineage>
</organism>
<accession>A0A7C9AGF1</accession>
<proteinExistence type="predicted"/>
<reference evidence="1" key="1">
    <citation type="journal article" date="2013" name="J. Plant Res.">
        <title>Effect of fungi and light on seed germination of three Opuntia species from semiarid lands of central Mexico.</title>
        <authorList>
            <person name="Delgado-Sanchez P."/>
            <person name="Jimenez-Bremont J.F."/>
            <person name="Guerrero-Gonzalez Mde L."/>
            <person name="Flores J."/>
        </authorList>
    </citation>
    <scope>NUCLEOTIDE SEQUENCE</scope>
    <source>
        <tissue evidence="1">Cladode</tissue>
    </source>
</reference>
<reference evidence="1" key="2">
    <citation type="submission" date="2020-07" db="EMBL/GenBank/DDBJ databases">
        <authorList>
            <person name="Vera ALvarez R."/>
            <person name="Arias-Moreno D.M."/>
            <person name="Jimenez-Jacinto V."/>
            <person name="Jimenez-Bremont J.F."/>
            <person name="Swaminathan K."/>
            <person name="Moose S.P."/>
            <person name="Guerrero-Gonzalez M.L."/>
            <person name="Marino-Ramirez L."/>
            <person name="Landsman D."/>
            <person name="Rodriguez-Kessler M."/>
            <person name="Delgado-Sanchez P."/>
        </authorList>
    </citation>
    <scope>NUCLEOTIDE SEQUENCE</scope>
    <source>
        <tissue evidence="1">Cladode</tissue>
    </source>
</reference>
<protein>
    <submittedName>
        <fullName evidence="1">Uncharacterized protein</fullName>
    </submittedName>
</protein>
<evidence type="ECO:0000313" key="1">
    <source>
        <dbReference type="EMBL" id="MBA4666157.1"/>
    </source>
</evidence>
<sequence>MQIVAGHHQMSLQSDSGSRRGVADLHFLQIREQSMLLLSTLEKCPPSVRQNYYLCNEAQFCLLRLLGLGVWFLSWVAVSWGAHAQDVCVEPYYWGGQRSAPLAVYFKQVGNLYSVCIWL</sequence>
<name>A0A7C9AGF1_OPUST</name>
<dbReference type="AlphaFoldDB" id="A0A7C9AGF1"/>